<feature type="non-terminal residue" evidence="1">
    <location>
        <position position="1"/>
    </location>
</feature>
<name>X1KCG7_9ZZZZ</name>
<comment type="caution">
    <text evidence="1">The sequence shown here is derived from an EMBL/GenBank/DDBJ whole genome shotgun (WGS) entry which is preliminary data.</text>
</comment>
<protein>
    <submittedName>
        <fullName evidence="1">Uncharacterized protein</fullName>
    </submittedName>
</protein>
<organism evidence="1">
    <name type="scientific">marine sediment metagenome</name>
    <dbReference type="NCBI Taxonomy" id="412755"/>
    <lineage>
        <taxon>unclassified sequences</taxon>
        <taxon>metagenomes</taxon>
        <taxon>ecological metagenomes</taxon>
    </lineage>
</organism>
<evidence type="ECO:0000313" key="1">
    <source>
        <dbReference type="EMBL" id="GAH79758.1"/>
    </source>
</evidence>
<proteinExistence type="predicted"/>
<sequence>DDLFFQQDFGGEMTTESMRYNSIVSQNVIEHIRDDDFFL</sequence>
<accession>X1KCG7</accession>
<gene>
    <name evidence="1" type="ORF">S03H2_68011</name>
</gene>
<dbReference type="AlphaFoldDB" id="X1KCG7"/>
<dbReference type="EMBL" id="BARU01044638">
    <property type="protein sequence ID" value="GAH79758.1"/>
    <property type="molecule type" value="Genomic_DNA"/>
</dbReference>
<reference evidence="1" key="1">
    <citation type="journal article" date="2014" name="Front. Microbiol.">
        <title>High frequency of phylogenetically diverse reductive dehalogenase-homologous genes in deep subseafloor sedimentary metagenomes.</title>
        <authorList>
            <person name="Kawai M."/>
            <person name="Futagami T."/>
            <person name="Toyoda A."/>
            <person name="Takaki Y."/>
            <person name="Nishi S."/>
            <person name="Hori S."/>
            <person name="Arai W."/>
            <person name="Tsubouchi T."/>
            <person name="Morono Y."/>
            <person name="Uchiyama I."/>
            <person name="Ito T."/>
            <person name="Fujiyama A."/>
            <person name="Inagaki F."/>
            <person name="Takami H."/>
        </authorList>
    </citation>
    <scope>NUCLEOTIDE SEQUENCE</scope>
    <source>
        <strain evidence="1">Expedition CK06-06</strain>
    </source>
</reference>